<dbReference type="InterPro" id="IPR003607">
    <property type="entry name" value="HD/PDEase_dom"/>
</dbReference>
<keyword evidence="9" id="KW-1185">Reference proteome</keyword>
<evidence type="ECO:0000313" key="9">
    <source>
        <dbReference type="Proteomes" id="UP000660861"/>
    </source>
</evidence>
<evidence type="ECO:0000313" key="8">
    <source>
        <dbReference type="EMBL" id="MBC8569263.1"/>
    </source>
</evidence>
<dbReference type="AlphaFoldDB" id="A0A926E8Q0"/>
<gene>
    <name evidence="8" type="primary">yqeK</name>
    <name evidence="8" type="ORF">H8709_00265</name>
</gene>
<dbReference type="EC" id="3.6.1.41" evidence="1"/>
<dbReference type="Gene3D" id="1.10.3210.10">
    <property type="entry name" value="Hypothetical protein af1432"/>
    <property type="match status" value="1"/>
</dbReference>
<keyword evidence="3" id="KW-0547">Nucleotide-binding</keyword>
<sequence>MLDDYRYHHSLCVAKEAVRLVKKYGGDEQKAYIAGILHDILKNTPLSDQLHWIKKSGIIFDSIQLASPPIWHGFAASAFIKEELQIADEDILLAVRYHTTGRAGMTHLEKIIYMADMTSADRSYKDVDAMRKKVNKNLDEALLDSLKFSVSSLAKKGLPIPYDTIMAYNELCVAKREESN</sequence>
<evidence type="ECO:0000256" key="3">
    <source>
        <dbReference type="ARBA" id="ARBA00022741"/>
    </source>
</evidence>
<name>A0A926E8Q0_9FIRM</name>
<organism evidence="8 9">
    <name type="scientific">Zongyangia hominis</name>
    <dbReference type="NCBI Taxonomy" id="2763677"/>
    <lineage>
        <taxon>Bacteria</taxon>
        <taxon>Bacillati</taxon>
        <taxon>Bacillota</taxon>
        <taxon>Clostridia</taxon>
        <taxon>Eubacteriales</taxon>
        <taxon>Oscillospiraceae</taxon>
        <taxon>Zongyangia</taxon>
    </lineage>
</organism>
<evidence type="ECO:0000256" key="4">
    <source>
        <dbReference type="ARBA" id="ARBA00022801"/>
    </source>
</evidence>
<keyword evidence="2" id="KW-0479">Metal-binding</keyword>
<accession>A0A926E8Q0</accession>
<keyword evidence="4 8" id="KW-0378">Hydrolase</keyword>
<dbReference type="SUPFAM" id="SSF109604">
    <property type="entry name" value="HD-domain/PDEase-like"/>
    <property type="match status" value="1"/>
</dbReference>
<comment type="catalytic activity">
    <reaction evidence="6">
        <text>P(1),P(4)-bis(5'-adenosyl) tetraphosphate + H2O = 2 ADP + 2 H(+)</text>
        <dbReference type="Rhea" id="RHEA:24252"/>
        <dbReference type="ChEBI" id="CHEBI:15377"/>
        <dbReference type="ChEBI" id="CHEBI:15378"/>
        <dbReference type="ChEBI" id="CHEBI:58141"/>
        <dbReference type="ChEBI" id="CHEBI:456216"/>
        <dbReference type="EC" id="3.6.1.41"/>
    </reaction>
</comment>
<dbReference type="Proteomes" id="UP000660861">
    <property type="component" value="Unassembled WGS sequence"/>
</dbReference>
<dbReference type="RefSeq" id="WP_262396371.1">
    <property type="nucleotide sequence ID" value="NZ_JACRTC010000001.1"/>
</dbReference>
<evidence type="ECO:0000256" key="5">
    <source>
        <dbReference type="ARBA" id="ARBA00023004"/>
    </source>
</evidence>
<dbReference type="GO" id="GO:0000166">
    <property type="term" value="F:nucleotide binding"/>
    <property type="evidence" value="ECO:0007669"/>
    <property type="project" value="UniProtKB-KW"/>
</dbReference>
<reference evidence="8" key="1">
    <citation type="submission" date="2020-08" db="EMBL/GenBank/DDBJ databases">
        <title>Genome public.</title>
        <authorList>
            <person name="Liu C."/>
            <person name="Sun Q."/>
        </authorList>
    </citation>
    <scope>NUCLEOTIDE SEQUENCE</scope>
    <source>
        <strain evidence="8">NSJ-54</strain>
    </source>
</reference>
<proteinExistence type="predicted"/>
<comment type="caution">
    <text evidence="8">The sequence shown here is derived from an EMBL/GenBank/DDBJ whole genome shotgun (WGS) entry which is preliminary data.</text>
</comment>
<keyword evidence="5" id="KW-0408">Iron</keyword>
<evidence type="ECO:0000256" key="2">
    <source>
        <dbReference type="ARBA" id="ARBA00022723"/>
    </source>
</evidence>
<evidence type="ECO:0000259" key="7">
    <source>
        <dbReference type="Pfam" id="PF01966"/>
    </source>
</evidence>
<dbReference type="Pfam" id="PF01966">
    <property type="entry name" value="HD"/>
    <property type="match status" value="1"/>
</dbReference>
<feature type="domain" description="HD" evidence="7">
    <location>
        <begin position="6"/>
        <end position="120"/>
    </location>
</feature>
<dbReference type="InterPro" id="IPR006674">
    <property type="entry name" value="HD_domain"/>
</dbReference>
<dbReference type="InterPro" id="IPR051094">
    <property type="entry name" value="Diverse_Catalytic_Enzymes"/>
</dbReference>
<evidence type="ECO:0000256" key="6">
    <source>
        <dbReference type="ARBA" id="ARBA00049417"/>
    </source>
</evidence>
<dbReference type="EMBL" id="JACRTC010000001">
    <property type="protein sequence ID" value="MBC8569263.1"/>
    <property type="molecule type" value="Genomic_DNA"/>
</dbReference>
<dbReference type="GO" id="GO:0046872">
    <property type="term" value="F:metal ion binding"/>
    <property type="evidence" value="ECO:0007669"/>
    <property type="project" value="UniProtKB-KW"/>
</dbReference>
<dbReference type="PANTHER" id="PTHR35795">
    <property type="entry name" value="SLR1885 PROTEIN"/>
    <property type="match status" value="1"/>
</dbReference>
<evidence type="ECO:0000256" key="1">
    <source>
        <dbReference type="ARBA" id="ARBA00012506"/>
    </source>
</evidence>
<dbReference type="CDD" id="cd00077">
    <property type="entry name" value="HDc"/>
    <property type="match status" value="1"/>
</dbReference>
<protein>
    <recommendedName>
        <fullName evidence="1">bis(5'-nucleosyl)-tetraphosphatase (symmetrical)</fullName>
        <ecNumber evidence="1">3.6.1.41</ecNumber>
    </recommendedName>
</protein>
<dbReference type="NCBIfam" id="TIGR00488">
    <property type="entry name" value="bis(5'-nucleosyl)-tetraphosphatase (symmetrical) YqeK"/>
    <property type="match status" value="1"/>
</dbReference>
<dbReference type="InterPro" id="IPR005249">
    <property type="entry name" value="YqeK"/>
</dbReference>
<dbReference type="GO" id="GO:0008803">
    <property type="term" value="F:bis(5'-nucleosyl)-tetraphosphatase (symmetrical) activity"/>
    <property type="evidence" value="ECO:0007669"/>
    <property type="project" value="UniProtKB-EC"/>
</dbReference>
<dbReference type="PANTHER" id="PTHR35795:SF1">
    <property type="entry name" value="BIS(5'-NUCLEOSYL)-TETRAPHOSPHATASE, SYMMETRICAL"/>
    <property type="match status" value="1"/>
</dbReference>